<evidence type="ECO:0000256" key="8">
    <source>
        <dbReference type="ARBA" id="ARBA00022679"/>
    </source>
</evidence>
<evidence type="ECO:0000313" key="13">
    <source>
        <dbReference type="EMBL" id="MDG3013385.1"/>
    </source>
</evidence>
<dbReference type="Gene3D" id="3.40.50.10210">
    <property type="match status" value="1"/>
</dbReference>
<dbReference type="InterPro" id="IPR017846">
    <property type="entry name" value="Nict_dMeBzImd_PRibTrfase_bact"/>
</dbReference>
<dbReference type="EC" id="2.4.2.21" evidence="4 11"/>
<evidence type="ECO:0000256" key="1">
    <source>
        <dbReference type="ARBA" id="ARBA00002197"/>
    </source>
</evidence>
<comment type="function">
    <text evidence="1 11">Catalyzes the synthesis of alpha-ribazole-5'-phosphate from nicotinate mononucleotide (NAMN) and 5,6-dimethylbenzimidazole (DMB).</text>
</comment>
<comment type="similarity">
    <text evidence="3 11">Belongs to the CobT family.</text>
</comment>
<sequence>MRTLILGGARSGKSAYAENLVTAGVSGPGAVDYVATGRHDPDDTDWESRIDRHRARRPADWTTVEGDAAEHLRGLDDGRTVLVDDLGTWLTAQIDDAQAWDLPRGSIADRVDDLVDAITRCRGTLVVVSPETGLGVIPETAAGRLFRDELGALNARVAEACDEVALVVAGLPTTLKSASSAAISPAVRTEPAAPQSIPAPVAAAAPAAAPTTVVAGTEARPEPTAGPEAAEFPSITPPDAAVAAQARDRQLLLTKPAGSLGRLEDLSVWVASCQSACPPHDFTRARVVVFAGDHGVARAGVSAYPSEVTGQMVANIVSGGAAVNTIAAVSGAGVRVEDISVETDTAPQVRSHKVCRSSGSIDREDAMTAEQTLAAIAAGRAIADEEVDAGADLLIAGEMGIGNTTPATVLIAALTGTEPVAAVGRGTGVDDAGWMRKTAAIRDALRRARPVLGDPLALLRTSSGADLAAMAGFLAQAAVRRTPVVLDGVVVTASALLAEALAPGAGAWWVAGHRSTEPAHIMALQRLQLEPIIEMDMRLGEGSGALLALPVLRSAIVTLAHMATFESAGVSTEGNTDATRSQATAEPAGDR</sequence>
<dbReference type="Proteomes" id="UP001152755">
    <property type="component" value="Unassembled WGS sequence"/>
</dbReference>
<dbReference type="EMBL" id="JANRHA010000001">
    <property type="protein sequence ID" value="MDG3013385.1"/>
    <property type="molecule type" value="Genomic_DNA"/>
</dbReference>
<keyword evidence="8 11" id="KW-0808">Transferase</keyword>
<dbReference type="RefSeq" id="WP_332519057.1">
    <property type="nucleotide sequence ID" value="NZ_JANRHA010000001.1"/>
</dbReference>
<keyword evidence="6 11" id="KW-0169">Cobalamin biosynthesis</keyword>
<name>A0A9X4RC30_9ACTN</name>
<comment type="catalytic activity">
    <reaction evidence="10 11">
        <text>5,6-dimethylbenzimidazole + nicotinate beta-D-ribonucleotide = alpha-ribazole 5'-phosphate + nicotinate + H(+)</text>
        <dbReference type="Rhea" id="RHEA:11196"/>
        <dbReference type="ChEBI" id="CHEBI:15378"/>
        <dbReference type="ChEBI" id="CHEBI:15890"/>
        <dbReference type="ChEBI" id="CHEBI:32544"/>
        <dbReference type="ChEBI" id="CHEBI:57502"/>
        <dbReference type="ChEBI" id="CHEBI:57918"/>
        <dbReference type="EC" id="2.4.2.21"/>
    </reaction>
</comment>
<keyword evidence="7 11" id="KW-0328">Glycosyltransferase</keyword>
<dbReference type="CDD" id="cd02439">
    <property type="entry name" value="DMB-PRT_CobT"/>
    <property type="match status" value="1"/>
</dbReference>
<dbReference type="PANTHER" id="PTHR43463">
    <property type="entry name" value="NICOTINATE-NUCLEOTIDE--DIMETHYLBENZIMIDAZOLE PHOSPHORIBOSYLTRANSFERASE"/>
    <property type="match status" value="1"/>
</dbReference>
<dbReference type="Pfam" id="PF02283">
    <property type="entry name" value="CobU"/>
    <property type="match status" value="1"/>
</dbReference>
<dbReference type="NCBIfam" id="NF000996">
    <property type="entry name" value="PRK00105.1"/>
    <property type="match status" value="1"/>
</dbReference>
<keyword evidence="14" id="KW-1185">Reference proteome</keyword>
<dbReference type="Gene3D" id="1.10.1610.10">
    <property type="match status" value="1"/>
</dbReference>
<evidence type="ECO:0000256" key="2">
    <source>
        <dbReference type="ARBA" id="ARBA00005049"/>
    </source>
</evidence>
<dbReference type="GO" id="GO:0043752">
    <property type="term" value="F:adenosylcobinamide kinase activity"/>
    <property type="evidence" value="ECO:0007669"/>
    <property type="project" value="InterPro"/>
</dbReference>
<feature type="active site" description="Proton acceptor" evidence="11">
    <location>
        <position position="541"/>
    </location>
</feature>
<feature type="compositionally biased region" description="Polar residues" evidence="12">
    <location>
        <begin position="569"/>
        <end position="584"/>
    </location>
</feature>
<organism evidence="13 14">
    <name type="scientific">Speluncibacter jeojiensis</name>
    <dbReference type="NCBI Taxonomy" id="2710754"/>
    <lineage>
        <taxon>Bacteria</taxon>
        <taxon>Bacillati</taxon>
        <taxon>Actinomycetota</taxon>
        <taxon>Actinomycetes</taxon>
        <taxon>Mycobacteriales</taxon>
        <taxon>Speluncibacteraceae</taxon>
        <taxon>Speluncibacter</taxon>
    </lineage>
</organism>
<evidence type="ECO:0000256" key="6">
    <source>
        <dbReference type="ARBA" id="ARBA00022573"/>
    </source>
</evidence>
<gene>
    <name evidence="11 13" type="primary">cobT</name>
    <name evidence="13" type="ORF">NVS88_02315</name>
</gene>
<dbReference type="Pfam" id="PF02277">
    <property type="entry name" value="DBI_PRT"/>
    <property type="match status" value="1"/>
</dbReference>
<dbReference type="SUPFAM" id="SSF52540">
    <property type="entry name" value="P-loop containing nucleoside triphosphate hydrolases"/>
    <property type="match status" value="1"/>
</dbReference>
<evidence type="ECO:0000313" key="14">
    <source>
        <dbReference type="Proteomes" id="UP001152755"/>
    </source>
</evidence>
<evidence type="ECO:0000256" key="7">
    <source>
        <dbReference type="ARBA" id="ARBA00022676"/>
    </source>
</evidence>
<evidence type="ECO:0000256" key="4">
    <source>
        <dbReference type="ARBA" id="ARBA00011991"/>
    </source>
</evidence>
<feature type="region of interest" description="Disordered" evidence="12">
    <location>
        <begin position="569"/>
        <end position="591"/>
    </location>
</feature>
<dbReference type="AlphaFoldDB" id="A0A9X4RC30"/>
<dbReference type="Gene3D" id="3.40.50.300">
    <property type="entry name" value="P-loop containing nucleotide triphosphate hydrolases"/>
    <property type="match status" value="1"/>
</dbReference>
<dbReference type="NCBIfam" id="TIGR03160">
    <property type="entry name" value="cobT_DBIPRT"/>
    <property type="match status" value="1"/>
</dbReference>
<evidence type="ECO:0000256" key="10">
    <source>
        <dbReference type="ARBA" id="ARBA00047340"/>
    </source>
</evidence>
<dbReference type="PANTHER" id="PTHR43463:SF1">
    <property type="entry name" value="NICOTINATE-NUCLEOTIDE--DIMETHYLBENZIMIDAZOLE PHOSPHORIBOSYLTRANSFERASE"/>
    <property type="match status" value="1"/>
</dbReference>
<reference evidence="13" key="1">
    <citation type="submission" date="2022-08" db="EMBL/GenBank/DDBJ databases">
        <title>Genome analysis of Corynebacteriales strain.</title>
        <authorList>
            <person name="Lee S.D."/>
        </authorList>
    </citation>
    <scope>NUCLEOTIDE SEQUENCE</scope>
    <source>
        <strain evidence="13">D3-21</strain>
    </source>
</reference>
<dbReference type="SUPFAM" id="SSF52733">
    <property type="entry name" value="Nicotinate mononucleotide:5,6-dimethylbenzimidazole phosphoribosyltransferase (CobT)"/>
    <property type="match status" value="1"/>
</dbReference>
<dbReference type="NCBIfam" id="NF004469">
    <property type="entry name" value="PRK05800.1"/>
    <property type="match status" value="1"/>
</dbReference>
<protein>
    <recommendedName>
        <fullName evidence="5 11">Nicotinate-nucleotide--dimethylbenzimidazole phosphoribosyltransferase</fullName>
        <shortName evidence="11">NN:DBI PRT</shortName>
        <ecNumber evidence="4 11">2.4.2.21</ecNumber>
    </recommendedName>
    <alternativeName>
        <fullName evidence="9 11">N(1)-alpha-phosphoribosyltransferase</fullName>
    </alternativeName>
</protein>
<evidence type="ECO:0000256" key="12">
    <source>
        <dbReference type="SAM" id="MobiDB-lite"/>
    </source>
</evidence>
<dbReference type="CDD" id="cd00544">
    <property type="entry name" value="CobU"/>
    <property type="match status" value="1"/>
</dbReference>
<evidence type="ECO:0000256" key="3">
    <source>
        <dbReference type="ARBA" id="ARBA00007110"/>
    </source>
</evidence>
<proteinExistence type="inferred from homology"/>
<dbReference type="GO" id="GO:0009236">
    <property type="term" value="P:cobalamin biosynthetic process"/>
    <property type="evidence" value="ECO:0007669"/>
    <property type="project" value="UniProtKB-UniRule"/>
</dbReference>
<comment type="caution">
    <text evidence="13">The sequence shown here is derived from an EMBL/GenBank/DDBJ whole genome shotgun (WGS) entry which is preliminary data.</text>
</comment>
<accession>A0A9X4RC30</accession>
<dbReference type="InterPro" id="IPR023195">
    <property type="entry name" value="Nict_dMeBzImd_PRibTrfase_N"/>
</dbReference>
<dbReference type="InterPro" id="IPR027417">
    <property type="entry name" value="P-loop_NTPase"/>
</dbReference>
<evidence type="ECO:0000256" key="11">
    <source>
        <dbReference type="HAMAP-Rule" id="MF_00230"/>
    </source>
</evidence>
<dbReference type="GO" id="GO:0000166">
    <property type="term" value="F:nucleotide binding"/>
    <property type="evidence" value="ECO:0007669"/>
    <property type="project" value="InterPro"/>
</dbReference>
<dbReference type="InterPro" id="IPR003203">
    <property type="entry name" value="CobU/CobP"/>
</dbReference>
<dbReference type="InterPro" id="IPR003200">
    <property type="entry name" value="Nict_dMeBzImd_PRibTrfase"/>
</dbReference>
<comment type="pathway">
    <text evidence="2 11">Nucleoside biosynthesis; alpha-ribazole biosynthesis; alpha-ribazole from 5,6-dimethylbenzimidazole: step 1/2.</text>
</comment>
<evidence type="ECO:0000256" key="5">
    <source>
        <dbReference type="ARBA" id="ARBA00015486"/>
    </source>
</evidence>
<dbReference type="GO" id="GO:0008939">
    <property type="term" value="F:nicotinate-nucleotide-dimethylbenzimidazole phosphoribosyltransferase activity"/>
    <property type="evidence" value="ECO:0007669"/>
    <property type="project" value="UniProtKB-UniRule"/>
</dbReference>
<dbReference type="InterPro" id="IPR036087">
    <property type="entry name" value="Nict_dMeBzImd_PRibTrfase_sf"/>
</dbReference>
<evidence type="ECO:0000256" key="9">
    <source>
        <dbReference type="ARBA" id="ARBA00030686"/>
    </source>
</evidence>
<dbReference type="HAMAP" id="MF_00230">
    <property type="entry name" value="CobT"/>
    <property type="match status" value="1"/>
</dbReference>